<evidence type="ECO:0000313" key="1">
    <source>
        <dbReference type="EMBL" id="SLM30792.1"/>
    </source>
</evidence>
<sequence>MDYCLIHYRKSDRVEKISFVPSKEVKINGSDLIFYQLAFNSKKTDEFLKIERNTPIFQSVLKEFGEFGNIKDLYYLEDRMVMHIENHDYPK</sequence>
<dbReference type="EMBL" id="FWEV01000159">
    <property type="protein sequence ID" value="SLM30792.1"/>
    <property type="molecule type" value="Genomic_DNA"/>
</dbReference>
<dbReference type="Proteomes" id="UP000191931">
    <property type="component" value="Unassembled WGS sequence"/>
</dbReference>
<accession>A0A1W1HEI9</accession>
<evidence type="ECO:0000313" key="2">
    <source>
        <dbReference type="Proteomes" id="UP000191931"/>
    </source>
</evidence>
<organism evidence="1 2">
    <name type="scientific">Desulfamplus magnetovallimortis</name>
    <dbReference type="NCBI Taxonomy" id="1246637"/>
    <lineage>
        <taxon>Bacteria</taxon>
        <taxon>Pseudomonadati</taxon>
        <taxon>Thermodesulfobacteriota</taxon>
        <taxon>Desulfobacteria</taxon>
        <taxon>Desulfobacterales</taxon>
        <taxon>Desulfobacteraceae</taxon>
        <taxon>Desulfamplus</taxon>
    </lineage>
</organism>
<dbReference type="RefSeq" id="WP_080809324.1">
    <property type="nucleotide sequence ID" value="NZ_LT828565.1"/>
</dbReference>
<reference evidence="1 2" key="1">
    <citation type="submission" date="2017-03" db="EMBL/GenBank/DDBJ databases">
        <authorList>
            <person name="Afonso C.L."/>
            <person name="Miller P.J."/>
            <person name="Scott M.A."/>
            <person name="Spackman E."/>
            <person name="Goraichik I."/>
            <person name="Dimitrov K.M."/>
            <person name="Suarez D.L."/>
            <person name="Swayne D.E."/>
        </authorList>
    </citation>
    <scope>NUCLEOTIDE SEQUENCE [LARGE SCALE GENOMIC DNA]</scope>
    <source>
        <strain evidence="1">PRJEB14757</strain>
    </source>
</reference>
<dbReference type="AlphaFoldDB" id="A0A1W1HEI9"/>
<proteinExistence type="predicted"/>
<gene>
    <name evidence="1" type="ORF">MTBBW1_2410010</name>
</gene>
<name>A0A1W1HEI9_9BACT</name>
<protein>
    <submittedName>
        <fullName evidence="1">Uncharacterized protein</fullName>
    </submittedName>
</protein>
<keyword evidence="2" id="KW-1185">Reference proteome</keyword>